<evidence type="ECO:0000313" key="1">
    <source>
        <dbReference type="EMBL" id="EFA80618.1"/>
    </source>
</evidence>
<gene>
    <name evidence="1" type="ORF">PPL_06557</name>
</gene>
<dbReference type="InParanoid" id="D3BDH4"/>
<dbReference type="PANTHER" id="PTHR32134:SF92">
    <property type="entry name" value="FNIP REPEAT-CONTAINING PROTEIN"/>
    <property type="match status" value="1"/>
</dbReference>
<keyword evidence="2" id="KW-1185">Reference proteome</keyword>
<dbReference type="Pfam" id="PF05725">
    <property type="entry name" value="FNIP"/>
    <property type="match status" value="2"/>
</dbReference>
<dbReference type="AlphaFoldDB" id="D3BDH4"/>
<dbReference type="InterPro" id="IPR008615">
    <property type="entry name" value="FNIP"/>
</dbReference>
<accession>D3BDH4</accession>
<dbReference type="EMBL" id="ADBJ01000029">
    <property type="protein sequence ID" value="EFA80618.1"/>
    <property type="molecule type" value="Genomic_DNA"/>
</dbReference>
<reference evidence="1 2" key="1">
    <citation type="journal article" date="2011" name="Genome Res.">
        <title>Phylogeny-wide analysis of social amoeba genomes highlights ancient origins for complex intercellular communication.</title>
        <authorList>
            <person name="Heidel A.J."/>
            <person name="Lawal H.M."/>
            <person name="Felder M."/>
            <person name="Schilde C."/>
            <person name="Helps N.R."/>
            <person name="Tunggal B."/>
            <person name="Rivero F."/>
            <person name="John U."/>
            <person name="Schleicher M."/>
            <person name="Eichinger L."/>
            <person name="Platzer M."/>
            <person name="Noegel A.A."/>
            <person name="Schaap P."/>
            <person name="Gloeckner G."/>
        </authorList>
    </citation>
    <scope>NUCLEOTIDE SEQUENCE [LARGE SCALE GENOMIC DNA]</scope>
    <source>
        <strain evidence="2">ATCC 26659 / Pp 5 / PN500</strain>
    </source>
</reference>
<dbReference type="SUPFAM" id="SSF52058">
    <property type="entry name" value="L domain-like"/>
    <property type="match status" value="1"/>
</dbReference>
<name>D3BDH4_HETP5</name>
<comment type="caution">
    <text evidence="1">The sequence shown here is derived from an EMBL/GenBank/DDBJ whole genome shotgun (WGS) entry which is preliminary data.</text>
</comment>
<sequence length="376" mass="43105">MFLKSYKSMYIDSINRKNNYHLSIVKDDLGITEYYVIKYSILPENITSLSFSSSFNEPLEASQLPPHLKCLKLHLTYLEHGIRPGVLPITLESLYLSGSLVHPLEPGVLPSSLKYLSFESDHILKVGSLPPNLEEFTFGRIDSSRKPSRVDDGVLPLTLRKLTAPVSWLPSIKSLSNLKSLTLQDADKDKIDLSYLPCSLTELNILSGGQLISTMPPTIRYLDLIDTPFDTDEIFIDRSQYHFEYLSVNESKVESLQEFFLDTQTLPITLQELEIDDYYKNDRDIILNSNDFPSSLQSLKIPSLVLPQPRIPNNLLLTPLQSYFKKIWLRRLGNHHYLFFNEEQNFLSAIVHESDISNIFHFCKSTHSLPSYNKTE</sequence>
<dbReference type="PANTHER" id="PTHR32134">
    <property type="entry name" value="FNIP REPEAT-CONTAINING PROTEIN"/>
    <property type="match status" value="1"/>
</dbReference>
<dbReference type="FunCoup" id="D3BDH4">
    <property type="interactions" value="60"/>
</dbReference>
<evidence type="ECO:0000313" key="2">
    <source>
        <dbReference type="Proteomes" id="UP000001396"/>
    </source>
</evidence>
<dbReference type="Proteomes" id="UP000001396">
    <property type="component" value="Unassembled WGS sequence"/>
</dbReference>
<dbReference type="GeneID" id="31362039"/>
<protein>
    <submittedName>
        <fullName evidence="1">Uncharacterized protein</fullName>
    </submittedName>
</protein>
<organism evidence="1 2">
    <name type="scientific">Heterostelium pallidum (strain ATCC 26659 / Pp 5 / PN500)</name>
    <name type="common">Cellular slime mold</name>
    <name type="synonym">Polysphondylium pallidum</name>
    <dbReference type="NCBI Taxonomy" id="670386"/>
    <lineage>
        <taxon>Eukaryota</taxon>
        <taxon>Amoebozoa</taxon>
        <taxon>Evosea</taxon>
        <taxon>Eumycetozoa</taxon>
        <taxon>Dictyostelia</taxon>
        <taxon>Acytosteliales</taxon>
        <taxon>Acytosteliaceae</taxon>
        <taxon>Heterostelium</taxon>
    </lineage>
</organism>
<proteinExistence type="predicted"/>
<dbReference type="InterPro" id="IPR051251">
    <property type="entry name" value="STK_FNIP-Repeat"/>
</dbReference>
<dbReference type="RefSeq" id="XP_020432738.1">
    <property type="nucleotide sequence ID" value="XM_020577411.1"/>
</dbReference>